<dbReference type="CDD" id="cd06257">
    <property type="entry name" value="DnaJ"/>
    <property type="match status" value="1"/>
</dbReference>
<proteinExistence type="predicted"/>
<protein>
    <submittedName>
        <fullName evidence="3">DnaJ domain-containing protein</fullName>
    </submittedName>
</protein>
<gene>
    <name evidence="3" type="ORF">IAA52_13160</name>
</gene>
<dbReference type="Gene3D" id="1.10.287.110">
    <property type="entry name" value="DnaJ domain"/>
    <property type="match status" value="1"/>
</dbReference>
<dbReference type="PROSITE" id="PS50076">
    <property type="entry name" value="DNAJ_2"/>
    <property type="match status" value="1"/>
</dbReference>
<dbReference type="SMART" id="SM00271">
    <property type="entry name" value="DnaJ"/>
    <property type="match status" value="1"/>
</dbReference>
<keyword evidence="1" id="KW-0235">DNA replication</keyword>
<dbReference type="GO" id="GO:0006260">
    <property type="term" value="P:DNA replication"/>
    <property type="evidence" value="ECO:0007669"/>
    <property type="project" value="UniProtKB-KW"/>
</dbReference>
<dbReference type="InterPro" id="IPR050817">
    <property type="entry name" value="DjlA_DnaK_co-chaperone"/>
</dbReference>
<evidence type="ECO:0000259" key="2">
    <source>
        <dbReference type="PROSITE" id="PS50076"/>
    </source>
</evidence>
<sequence>MASDYEILGVSPCASREEVRAAYRALARRWHPDRFMEGPEREWAGARMAEITRAYRACIKGCRAARATRTTRAEDDERLEQARRLIDDGQFSNARAVLMEVSTRRAEWNYLFGLMLLHRQEYEKALVYLSVAAHQQPENEKYTRMENVARGIQESRRPRFGRFSW</sequence>
<evidence type="ECO:0000313" key="3">
    <source>
        <dbReference type="EMBL" id="HIQ84033.1"/>
    </source>
</evidence>
<dbReference type="Proteomes" id="UP000824260">
    <property type="component" value="Unassembled WGS sequence"/>
</dbReference>
<accession>A0A9D0ZNT4</accession>
<dbReference type="InterPro" id="IPR001623">
    <property type="entry name" value="DnaJ_domain"/>
</dbReference>
<dbReference type="PANTHER" id="PTHR24074">
    <property type="entry name" value="CO-CHAPERONE PROTEIN DJLA"/>
    <property type="match status" value="1"/>
</dbReference>
<feature type="domain" description="J" evidence="2">
    <location>
        <begin position="3"/>
        <end position="79"/>
    </location>
</feature>
<dbReference type="Pfam" id="PF00226">
    <property type="entry name" value="DnaJ"/>
    <property type="match status" value="1"/>
</dbReference>
<comment type="caution">
    <text evidence="3">The sequence shown here is derived from an EMBL/GenBank/DDBJ whole genome shotgun (WGS) entry which is preliminary data.</text>
</comment>
<dbReference type="SUPFAM" id="SSF46565">
    <property type="entry name" value="Chaperone J-domain"/>
    <property type="match status" value="1"/>
</dbReference>
<evidence type="ECO:0000313" key="4">
    <source>
        <dbReference type="Proteomes" id="UP000824260"/>
    </source>
</evidence>
<reference evidence="3" key="1">
    <citation type="submission" date="2020-10" db="EMBL/GenBank/DDBJ databases">
        <authorList>
            <person name="Gilroy R."/>
        </authorList>
    </citation>
    <scope>NUCLEOTIDE SEQUENCE</scope>
    <source>
        <strain evidence="3">ChiSjej6B24-2974</strain>
    </source>
</reference>
<reference evidence="3" key="2">
    <citation type="journal article" date="2021" name="PeerJ">
        <title>Extensive microbial diversity within the chicken gut microbiome revealed by metagenomics and culture.</title>
        <authorList>
            <person name="Gilroy R."/>
            <person name="Ravi A."/>
            <person name="Getino M."/>
            <person name="Pursley I."/>
            <person name="Horton D.L."/>
            <person name="Alikhan N.F."/>
            <person name="Baker D."/>
            <person name="Gharbi K."/>
            <person name="Hall N."/>
            <person name="Watson M."/>
            <person name="Adriaenssens E.M."/>
            <person name="Foster-Nyarko E."/>
            <person name="Jarju S."/>
            <person name="Secka A."/>
            <person name="Antonio M."/>
            <person name="Oren A."/>
            <person name="Chaudhuri R.R."/>
            <person name="La Ragione R."/>
            <person name="Hildebrand F."/>
            <person name="Pallen M.J."/>
        </authorList>
    </citation>
    <scope>NUCLEOTIDE SEQUENCE</scope>
    <source>
        <strain evidence="3">ChiSjej6B24-2974</strain>
    </source>
</reference>
<dbReference type="AlphaFoldDB" id="A0A9D0ZNT4"/>
<organism evidence="3 4">
    <name type="scientific">Candidatus Pullichristensenella stercorigallinarum</name>
    <dbReference type="NCBI Taxonomy" id="2840909"/>
    <lineage>
        <taxon>Bacteria</taxon>
        <taxon>Bacillati</taxon>
        <taxon>Bacillota</taxon>
        <taxon>Clostridia</taxon>
        <taxon>Candidatus Pullichristensenella</taxon>
    </lineage>
</organism>
<name>A0A9D0ZNT4_9FIRM</name>
<evidence type="ECO:0000256" key="1">
    <source>
        <dbReference type="ARBA" id="ARBA00022705"/>
    </source>
</evidence>
<dbReference type="InterPro" id="IPR036869">
    <property type="entry name" value="J_dom_sf"/>
</dbReference>
<dbReference type="EMBL" id="DVFZ01000122">
    <property type="protein sequence ID" value="HIQ84033.1"/>
    <property type="molecule type" value="Genomic_DNA"/>
</dbReference>
<dbReference type="PRINTS" id="PR00625">
    <property type="entry name" value="JDOMAIN"/>
</dbReference>